<dbReference type="PRINTS" id="PR00260">
    <property type="entry name" value="CHEMTRNSDUCR"/>
</dbReference>
<sequence length="540" mass="58781">MIRNIKIGVRTSLLFGIIGLITVGLGVFAASQLSKLNDTTDVLTLHRMPAIMTVSEMSNAVLLMQVRINTISDAKDLQTVDNLIGQVEQIVKRYDASEKTMEKYSDSAESQKLFEDVKSFNDQMMDDLPQLFALARDNKMDEFIQYRDQSVMPAAVNLRKALDEYMAFQKQRSDDDNNGATRSYEQSKNALIIGIAVTLVLMGFMGLFYTRSLTIPLNRSVEIAKTIASGDLTEKFADDSKDEAAQMIKALADMQAQLQNALSLISDSSQQLAATSEELSAVTAQSSQYITQQSDEVNYAATAVSELTTAIDEVARSANSARDNSEVVDEKSQQGRVKIGETIKTVDLLKHEIGASEQGVVSLAKEIQNIGKVLGVIREIAEQTNLLALNAAIEAARAGENGRGFAVVADEVRALAHRTQTSTTDIEEMMNTVSSETDKAVQSMNKSNAMAGTTLDIAREAGEAFEEISSLVSGINDQNATIASAAEEQATVAQSVDKNITHIRDLSVQTSEGSEQTTISSKELAKLAEHLHQLVKRFTL</sequence>
<dbReference type="SUPFAM" id="SSF58104">
    <property type="entry name" value="Methyl-accepting chemotaxis protein (MCP) signaling domain"/>
    <property type="match status" value="1"/>
</dbReference>
<evidence type="ECO:0000256" key="8">
    <source>
        <dbReference type="SAM" id="Coils"/>
    </source>
</evidence>
<dbReference type="PANTHER" id="PTHR32089:SF119">
    <property type="entry name" value="METHYL-ACCEPTING CHEMOTAXIS PROTEIN CTPL"/>
    <property type="match status" value="1"/>
</dbReference>
<dbReference type="CDD" id="cd19411">
    <property type="entry name" value="MCP2201-like_sensor"/>
    <property type="match status" value="1"/>
</dbReference>
<proteinExistence type="inferred from homology"/>
<evidence type="ECO:0000256" key="6">
    <source>
        <dbReference type="ARBA" id="ARBA00029447"/>
    </source>
</evidence>
<dbReference type="SMART" id="SM00283">
    <property type="entry name" value="MA"/>
    <property type="match status" value="1"/>
</dbReference>
<evidence type="ECO:0000256" key="3">
    <source>
        <dbReference type="ARBA" id="ARBA00022989"/>
    </source>
</evidence>
<feature type="coiled-coil region" evidence="8">
    <location>
        <begin position="237"/>
        <end position="271"/>
    </location>
</feature>
<keyword evidence="8" id="KW-0175">Coiled coil</keyword>
<feature type="transmembrane region" description="Helical" evidence="9">
    <location>
        <begin position="50"/>
        <end position="68"/>
    </location>
</feature>
<dbReference type="RefSeq" id="WP_123014447.1">
    <property type="nucleotide sequence ID" value="NZ_AP024912.1"/>
</dbReference>
<keyword evidence="2 9" id="KW-0812">Transmembrane</keyword>
<feature type="transmembrane region" description="Helical" evidence="9">
    <location>
        <begin position="12"/>
        <end position="30"/>
    </location>
</feature>
<comment type="similarity">
    <text evidence="6">Belongs to the methyl-accepting chemotaxis (MCP) protein family.</text>
</comment>
<dbReference type="EMBL" id="JBHRSE010000018">
    <property type="protein sequence ID" value="MFC3022718.1"/>
    <property type="molecule type" value="Genomic_DNA"/>
</dbReference>
<feature type="domain" description="HAMP" evidence="11">
    <location>
        <begin position="211"/>
        <end position="263"/>
    </location>
</feature>
<name>A0ABV7C7E9_9VIBR</name>
<evidence type="ECO:0000256" key="5">
    <source>
        <dbReference type="ARBA" id="ARBA00023224"/>
    </source>
</evidence>
<keyword evidence="5 7" id="KW-0807">Transducer</keyword>
<comment type="caution">
    <text evidence="12">The sequence shown here is derived from an EMBL/GenBank/DDBJ whole genome shotgun (WGS) entry which is preliminary data.</text>
</comment>
<dbReference type="SMART" id="SM00304">
    <property type="entry name" value="HAMP"/>
    <property type="match status" value="2"/>
</dbReference>
<dbReference type="PROSITE" id="PS50885">
    <property type="entry name" value="HAMP"/>
    <property type="match status" value="1"/>
</dbReference>
<evidence type="ECO:0000313" key="12">
    <source>
        <dbReference type="EMBL" id="MFC3022718.1"/>
    </source>
</evidence>
<dbReference type="InterPro" id="IPR047347">
    <property type="entry name" value="YvaQ-like_sensor"/>
</dbReference>
<dbReference type="CDD" id="cd06225">
    <property type="entry name" value="HAMP"/>
    <property type="match status" value="1"/>
</dbReference>
<dbReference type="Pfam" id="PF00672">
    <property type="entry name" value="HAMP"/>
    <property type="match status" value="1"/>
</dbReference>
<dbReference type="InterPro" id="IPR024478">
    <property type="entry name" value="HlyB_4HB_MCP"/>
</dbReference>
<evidence type="ECO:0000256" key="9">
    <source>
        <dbReference type="SAM" id="Phobius"/>
    </source>
</evidence>
<dbReference type="PANTHER" id="PTHR32089">
    <property type="entry name" value="METHYL-ACCEPTING CHEMOTAXIS PROTEIN MCPB"/>
    <property type="match status" value="1"/>
</dbReference>
<dbReference type="Pfam" id="PF12729">
    <property type="entry name" value="4HB_MCP_1"/>
    <property type="match status" value="1"/>
</dbReference>
<keyword evidence="3 9" id="KW-1133">Transmembrane helix</keyword>
<dbReference type="PROSITE" id="PS50111">
    <property type="entry name" value="CHEMOTAXIS_TRANSDUC_2"/>
    <property type="match status" value="1"/>
</dbReference>
<evidence type="ECO:0000259" key="11">
    <source>
        <dbReference type="PROSITE" id="PS50885"/>
    </source>
</evidence>
<evidence type="ECO:0000256" key="2">
    <source>
        <dbReference type="ARBA" id="ARBA00022692"/>
    </source>
</evidence>
<dbReference type="InterPro" id="IPR003660">
    <property type="entry name" value="HAMP_dom"/>
</dbReference>
<organism evidence="12 13">
    <name type="scientific">Vibrio zhugei</name>
    <dbReference type="NCBI Taxonomy" id="2479546"/>
    <lineage>
        <taxon>Bacteria</taxon>
        <taxon>Pseudomonadati</taxon>
        <taxon>Pseudomonadota</taxon>
        <taxon>Gammaproteobacteria</taxon>
        <taxon>Vibrionales</taxon>
        <taxon>Vibrionaceae</taxon>
        <taxon>Vibrio</taxon>
    </lineage>
</organism>
<evidence type="ECO:0000313" key="13">
    <source>
        <dbReference type="Proteomes" id="UP001595384"/>
    </source>
</evidence>
<keyword evidence="13" id="KW-1185">Reference proteome</keyword>
<dbReference type="Pfam" id="PF00015">
    <property type="entry name" value="MCPsignal"/>
    <property type="match status" value="1"/>
</dbReference>
<keyword evidence="4 9" id="KW-0472">Membrane</keyword>
<evidence type="ECO:0000256" key="7">
    <source>
        <dbReference type="PROSITE-ProRule" id="PRU00284"/>
    </source>
</evidence>
<dbReference type="Proteomes" id="UP001595384">
    <property type="component" value="Unassembled WGS sequence"/>
</dbReference>
<comment type="subcellular location">
    <subcellularLocation>
        <location evidence="1">Membrane</location>
        <topology evidence="1">Multi-pass membrane protein</topology>
    </subcellularLocation>
</comment>
<reference evidence="13" key="1">
    <citation type="journal article" date="2019" name="Int. J. Syst. Evol. Microbiol.">
        <title>The Global Catalogue of Microorganisms (GCM) 10K type strain sequencing project: providing services to taxonomists for standard genome sequencing and annotation.</title>
        <authorList>
            <consortium name="The Broad Institute Genomics Platform"/>
            <consortium name="The Broad Institute Genome Sequencing Center for Infectious Disease"/>
            <person name="Wu L."/>
            <person name="Ma J."/>
        </authorList>
    </citation>
    <scope>NUCLEOTIDE SEQUENCE [LARGE SCALE GENOMIC DNA]</scope>
    <source>
        <strain evidence="13">KCTC 62784</strain>
    </source>
</reference>
<dbReference type="CDD" id="cd11386">
    <property type="entry name" value="MCP_signal"/>
    <property type="match status" value="1"/>
</dbReference>
<evidence type="ECO:0000259" key="10">
    <source>
        <dbReference type="PROSITE" id="PS50111"/>
    </source>
</evidence>
<dbReference type="InterPro" id="IPR004089">
    <property type="entry name" value="MCPsignal_dom"/>
</dbReference>
<evidence type="ECO:0000256" key="4">
    <source>
        <dbReference type="ARBA" id="ARBA00023136"/>
    </source>
</evidence>
<evidence type="ECO:0000256" key="1">
    <source>
        <dbReference type="ARBA" id="ARBA00004141"/>
    </source>
</evidence>
<feature type="domain" description="Methyl-accepting transducer" evidence="10">
    <location>
        <begin position="268"/>
        <end position="504"/>
    </location>
</feature>
<dbReference type="Gene3D" id="1.10.287.950">
    <property type="entry name" value="Methyl-accepting chemotaxis protein"/>
    <property type="match status" value="1"/>
</dbReference>
<accession>A0ABV7C7E9</accession>
<feature type="transmembrane region" description="Helical" evidence="9">
    <location>
        <begin position="190"/>
        <end position="209"/>
    </location>
</feature>
<gene>
    <name evidence="12" type="ORF">ACFODT_02580</name>
</gene>
<protein>
    <submittedName>
        <fullName evidence="12">Methyl-accepting chemotaxis protein</fullName>
    </submittedName>
</protein>
<dbReference type="InterPro" id="IPR004090">
    <property type="entry name" value="Chemotax_Me-accpt_rcpt"/>
</dbReference>